<dbReference type="PIRSF" id="PIRSF018266">
    <property type="entry name" value="FecR"/>
    <property type="match status" value="1"/>
</dbReference>
<dbReference type="PANTHER" id="PTHR30273">
    <property type="entry name" value="PERIPLASMIC SIGNAL SENSOR AND SIGMA FACTOR ACTIVATOR FECR-RELATED"/>
    <property type="match status" value="1"/>
</dbReference>
<dbReference type="GO" id="GO:0016989">
    <property type="term" value="F:sigma factor antagonist activity"/>
    <property type="evidence" value="ECO:0007669"/>
    <property type="project" value="TreeGrafter"/>
</dbReference>
<dbReference type="Pfam" id="PF16344">
    <property type="entry name" value="FecR_C"/>
    <property type="match status" value="1"/>
</dbReference>
<keyword evidence="1" id="KW-0812">Transmembrane</keyword>
<dbReference type="Pfam" id="PF04773">
    <property type="entry name" value="FecR"/>
    <property type="match status" value="1"/>
</dbReference>
<dbReference type="Gene3D" id="2.60.120.1440">
    <property type="match status" value="1"/>
</dbReference>
<accession>A0A385SNT9</accession>
<dbReference type="AlphaFoldDB" id="A0A385SNT9"/>
<dbReference type="Gene3D" id="3.55.50.30">
    <property type="match status" value="1"/>
</dbReference>
<dbReference type="InterPro" id="IPR032508">
    <property type="entry name" value="FecR_C"/>
</dbReference>
<proteinExistence type="predicted"/>
<dbReference type="KEGG" id="chk:D4L85_15690"/>
<dbReference type="EMBL" id="CP032382">
    <property type="protein sequence ID" value="AYB31917.1"/>
    <property type="molecule type" value="Genomic_DNA"/>
</dbReference>
<protein>
    <submittedName>
        <fullName evidence="4">DUF4974 domain-containing protein</fullName>
    </submittedName>
</protein>
<reference evidence="5" key="1">
    <citation type="submission" date="2018-09" db="EMBL/GenBank/DDBJ databases">
        <title>Chryseolinea sp. KIS68-18 isolated from soil.</title>
        <authorList>
            <person name="Weon H.-Y."/>
            <person name="Kwon S.-W."/>
            <person name="Lee S.A."/>
        </authorList>
    </citation>
    <scope>NUCLEOTIDE SEQUENCE [LARGE SCALE GENOMIC DNA]</scope>
    <source>
        <strain evidence="5">KIS68-18</strain>
    </source>
</reference>
<evidence type="ECO:0000259" key="3">
    <source>
        <dbReference type="Pfam" id="PF16344"/>
    </source>
</evidence>
<evidence type="ECO:0000313" key="4">
    <source>
        <dbReference type="EMBL" id="AYB31917.1"/>
    </source>
</evidence>
<sequence length="338" mass="38794">MDNNTFHPELFRRFLEGTCTADEKRTAEQYLENPEFASQIDAMMQQMWDETTEPLADRRAAEKRYQRVRSKIKPDQRKVYYKVAASVVFLMLCSYFTTRYWDAIRDRVDPVRYVSVETKAGEQRLLELPDGSQVWLNASSRLRYPASFRGALREVALTGEAFFEVHRDEHKPFVVQTREFYTRVLGTSFNIEAYDDDATIDVTVATGKVAVGLFDSTRHEQNELALLTPNHHVRYDLGQHTWIKDSVASATRVAWHEGRLVFKSCPLPEMIKRLERWYAVKINLSDVPAGACKVTAAFNEGTPLQDVLESVKLTGLITYTLHSAQKIDVVARGCDIKK</sequence>
<organism evidence="4 5">
    <name type="scientific">Chryseolinea soli</name>
    <dbReference type="NCBI Taxonomy" id="2321403"/>
    <lineage>
        <taxon>Bacteria</taxon>
        <taxon>Pseudomonadati</taxon>
        <taxon>Bacteroidota</taxon>
        <taxon>Cytophagia</taxon>
        <taxon>Cytophagales</taxon>
        <taxon>Fulvivirgaceae</taxon>
        <taxon>Chryseolinea</taxon>
    </lineage>
</organism>
<dbReference type="InterPro" id="IPR006860">
    <property type="entry name" value="FecR"/>
</dbReference>
<keyword evidence="1" id="KW-0472">Membrane</keyword>
<name>A0A385SNT9_9BACT</name>
<keyword evidence="5" id="KW-1185">Reference proteome</keyword>
<keyword evidence="1" id="KW-1133">Transmembrane helix</keyword>
<dbReference type="Proteomes" id="UP000266183">
    <property type="component" value="Chromosome"/>
</dbReference>
<gene>
    <name evidence="4" type="ORF">D4L85_15690</name>
</gene>
<feature type="domain" description="Protein FecR C-terminal" evidence="3">
    <location>
        <begin position="259"/>
        <end position="322"/>
    </location>
</feature>
<feature type="transmembrane region" description="Helical" evidence="1">
    <location>
        <begin position="79"/>
        <end position="97"/>
    </location>
</feature>
<dbReference type="RefSeq" id="WP_119755178.1">
    <property type="nucleotide sequence ID" value="NZ_CP032382.1"/>
</dbReference>
<evidence type="ECO:0000259" key="2">
    <source>
        <dbReference type="Pfam" id="PF04773"/>
    </source>
</evidence>
<evidence type="ECO:0000256" key="1">
    <source>
        <dbReference type="SAM" id="Phobius"/>
    </source>
</evidence>
<dbReference type="InterPro" id="IPR012373">
    <property type="entry name" value="Ferrdict_sens_TM"/>
</dbReference>
<dbReference type="PANTHER" id="PTHR30273:SF2">
    <property type="entry name" value="PROTEIN FECR"/>
    <property type="match status" value="1"/>
</dbReference>
<dbReference type="OrthoDB" id="1452822at2"/>
<feature type="domain" description="FecR protein" evidence="2">
    <location>
        <begin position="116"/>
        <end position="209"/>
    </location>
</feature>
<evidence type="ECO:0000313" key="5">
    <source>
        <dbReference type="Proteomes" id="UP000266183"/>
    </source>
</evidence>